<name>A0A8C3RV32_CHESE</name>
<sequence>MDFVSIPGDAVSPKVDAGIVWEGTRAHVGVVPPSKHCGEPSDEEDGDFDIMFQLRHQEMLQSLLGLLRRATTAGPAPREQMFWPPKTANREHGLECPGKR</sequence>
<protein>
    <submittedName>
        <fullName evidence="2">Uncharacterized protein</fullName>
    </submittedName>
</protein>
<evidence type="ECO:0000313" key="3">
    <source>
        <dbReference type="Proteomes" id="UP000694403"/>
    </source>
</evidence>
<evidence type="ECO:0000256" key="1">
    <source>
        <dbReference type="SAM" id="MobiDB-lite"/>
    </source>
</evidence>
<dbReference type="AlphaFoldDB" id="A0A8C3RV32"/>
<proteinExistence type="predicted"/>
<organism evidence="2 3">
    <name type="scientific">Chelydra serpentina</name>
    <name type="common">Snapping turtle</name>
    <name type="synonym">Testudo serpentina</name>
    <dbReference type="NCBI Taxonomy" id="8475"/>
    <lineage>
        <taxon>Eukaryota</taxon>
        <taxon>Metazoa</taxon>
        <taxon>Chordata</taxon>
        <taxon>Craniata</taxon>
        <taxon>Vertebrata</taxon>
        <taxon>Euteleostomi</taxon>
        <taxon>Archelosauria</taxon>
        <taxon>Testudinata</taxon>
        <taxon>Testudines</taxon>
        <taxon>Cryptodira</taxon>
        <taxon>Durocryptodira</taxon>
        <taxon>Americhelydia</taxon>
        <taxon>Chelydroidea</taxon>
        <taxon>Chelydridae</taxon>
        <taxon>Chelydra</taxon>
    </lineage>
</organism>
<keyword evidence="3" id="KW-1185">Reference proteome</keyword>
<dbReference type="Proteomes" id="UP000694403">
    <property type="component" value="Unplaced"/>
</dbReference>
<evidence type="ECO:0000313" key="2">
    <source>
        <dbReference type="Ensembl" id="ENSCSRP00000005441.1"/>
    </source>
</evidence>
<feature type="compositionally biased region" description="Basic and acidic residues" evidence="1">
    <location>
        <begin position="88"/>
        <end position="100"/>
    </location>
</feature>
<accession>A0A8C3RV32</accession>
<feature type="region of interest" description="Disordered" evidence="1">
    <location>
        <begin position="75"/>
        <end position="100"/>
    </location>
</feature>
<dbReference type="Ensembl" id="ENSCSRT00000005611.1">
    <property type="protein sequence ID" value="ENSCSRP00000005441.1"/>
    <property type="gene ID" value="ENSCSRG00000004100.1"/>
</dbReference>
<reference evidence="2" key="1">
    <citation type="submission" date="2025-08" db="UniProtKB">
        <authorList>
            <consortium name="Ensembl"/>
        </authorList>
    </citation>
    <scope>IDENTIFICATION</scope>
</reference>
<reference evidence="2" key="2">
    <citation type="submission" date="2025-09" db="UniProtKB">
        <authorList>
            <consortium name="Ensembl"/>
        </authorList>
    </citation>
    <scope>IDENTIFICATION</scope>
</reference>